<dbReference type="InterPro" id="IPR050758">
    <property type="entry name" value="Znf_C2H2-type"/>
</dbReference>
<dbReference type="FunFam" id="3.30.160.60:FF:002240">
    <property type="entry name" value="Zinc finger protein 26-like Protein"/>
    <property type="match status" value="1"/>
</dbReference>
<evidence type="ECO:0000256" key="7">
    <source>
        <dbReference type="ARBA" id="ARBA00023163"/>
    </source>
</evidence>
<feature type="non-terminal residue" evidence="11">
    <location>
        <position position="1"/>
    </location>
</feature>
<evidence type="ECO:0000313" key="12">
    <source>
        <dbReference type="Proteomes" id="UP000536381"/>
    </source>
</evidence>
<evidence type="ECO:0000256" key="3">
    <source>
        <dbReference type="ARBA" id="ARBA00022737"/>
    </source>
</evidence>
<evidence type="ECO:0000256" key="5">
    <source>
        <dbReference type="ARBA" id="ARBA00022833"/>
    </source>
</evidence>
<feature type="domain" description="C2H2-type" evidence="10">
    <location>
        <begin position="7"/>
        <end position="34"/>
    </location>
</feature>
<evidence type="ECO:0000256" key="2">
    <source>
        <dbReference type="ARBA" id="ARBA00022723"/>
    </source>
</evidence>
<protein>
    <submittedName>
        <fullName evidence="11">ZN350 protein</fullName>
    </submittedName>
</protein>
<keyword evidence="5" id="KW-0862">Zinc</keyword>
<dbReference type="PANTHER" id="PTHR23234:SF8">
    <property type="entry name" value="C2H2-TYPE DOMAIN-CONTAINING PROTEIN"/>
    <property type="match status" value="1"/>
</dbReference>
<keyword evidence="3" id="KW-0677">Repeat</keyword>
<keyword evidence="7" id="KW-0804">Transcription</keyword>
<keyword evidence="4 9" id="KW-0863">Zinc-finger</keyword>
<keyword evidence="6" id="KW-0805">Transcription regulation</keyword>
<dbReference type="PROSITE" id="PS00028">
    <property type="entry name" value="ZINC_FINGER_C2H2_1"/>
    <property type="match status" value="2"/>
</dbReference>
<name>A0A7L2IU22_9PICI</name>
<dbReference type="GO" id="GO:0008270">
    <property type="term" value="F:zinc ion binding"/>
    <property type="evidence" value="ECO:0007669"/>
    <property type="project" value="UniProtKB-KW"/>
</dbReference>
<evidence type="ECO:0000256" key="6">
    <source>
        <dbReference type="ARBA" id="ARBA00023015"/>
    </source>
</evidence>
<keyword evidence="12" id="KW-1185">Reference proteome</keyword>
<evidence type="ECO:0000256" key="9">
    <source>
        <dbReference type="PROSITE-ProRule" id="PRU00042"/>
    </source>
</evidence>
<dbReference type="PROSITE" id="PS50157">
    <property type="entry name" value="ZINC_FINGER_C2H2_2"/>
    <property type="match status" value="2"/>
</dbReference>
<dbReference type="SMART" id="SM00355">
    <property type="entry name" value="ZnF_C2H2"/>
    <property type="match status" value="2"/>
</dbReference>
<dbReference type="EMBL" id="VWYK01117089">
    <property type="protein sequence ID" value="NXR15064.1"/>
    <property type="molecule type" value="Genomic_DNA"/>
</dbReference>
<accession>A0A7L2IU22</accession>
<reference evidence="11 12" key="1">
    <citation type="submission" date="2019-09" db="EMBL/GenBank/DDBJ databases">
        <title>Bird 10,000 Genomes (B10K) Project - Family phase.</title>
        <authorList>
            <person name="Zhang G."/>
        </authorList>
    </citation>
    <scope>NUCLEOTIDE SEQUENCE [LARGE SCALE GENOMIC DNA]</scope>
    <source>
        <strain evidence="11">B10K-DU-001-42</strain>
        <tissue evidence="11">Muscle</tissue>
    </source>
</reference>
<feature type="non-terminal residue" evidence="11">
    <location>
        <position position="76"/>
    </location>
</feature>
<gene>
    <name evidence="11" type="primary">Znf350</name>
    <name evidence="11" type="ORF">SEMFRA_R07672</name>
</gene>
<evidence type="ECO:0000256" key="8">
    <source>
        <dbReference type="ARBA" id="ARBA00023242"/>
    </source>
</evidence>
<evidence type="ECO:0000259" key="10">
    <source>
        <dbReference type="PROSITE" id="PS50157"/>
    </source>
</evidence>
<dbReference type="OrthoDB" id="8922241at2759"/>
<feature type="domain" description="C2H2-type" evidence="10">
    <location>
        <begin position="38"/>
        <end position="65"/>
    </location>
</feature>
<sequence>HTGQKPFSCTICEKSFIRKFDLIKHSRTHTGEQPEKTYVCPDCSRRFLHKSSLTQHRQVHTGEKPVFTCPRCAKKF</sequence>
<dbReference type="Pfam" id="PF00096">
    <property type="entry name" value="zf-C2H2"/>
    <property type="match status" value="2"/>
</dbReference>
<dbReference type="AlphaFoldDB" id="A0A7L2IU22"/>
<comment type="caution">
    <text evidence="11">The sequence shown here is derived from an EMBL/GenBank/DDBJ whole genome shotgun (WGS) entry which is preliminary data.</text>
</comment>
<dbReference type="Gene3D" id="3.30.160.60">
    <property type="entry name" value="Classic Zinc Finger"/>
    <property type="match status" value="2"/>
</dbReference>
<dbReference type="PANTHER" id="PTHR23234">
    <property type="entry name" value="ZNF44 PROTEIN"/>
    <property type="match status" value="1"/>
</dbReference>
<proteinExistence type="predicted"/>
<dbReference type="FunFam" id="3.30.160.60:FF:000060">
    <property type="entry name" value="zinc finger protein 436"/>
    <property type="match status" value="1"/>
</dbReference>
<organism evidence="11 12">
    <name type="scientific">Semnornis frantzii</name>
    <dbReference type="NCBI Taxonomy" id="91796"/>
    <lineage>
        <taxon>Eukaryota</taxon>
        <taxon>Metazoa</taxon>
        <taxon>Chordata</taxon>
        <taxon>Craniata</taxon>
        <taxon>Vertebrata</taxon>
        <taxon>Euteleostomi</taxon>
        <taxon>Archelosauria</taxon>
        <taxon>Archosauria</taxon>
        <taxon>Dinosauria</taxon>
        <taxon>Saurischia</taxon>
        <taxon>Theropoda</taxon>
        <taxon>Coelurosauria</taxon>
        <taxon>Aves</taxon>
        <taxon>Neognathae</taxon>
        <taxon>Neoaves</taxon>
        <taxon>Telluraves</taxon>
        <taxon>Coraciimorphae</taxon>
        <taxon>Piciformes</taxon>
        <taxon>Ramphastidae</taxon>
        <taxon>Semnornis</taxon>
    </lineage>
</organism>
<dbReference type="InterPro" id="IPR013087">
    <property type="entry name" value="Znf_C2H2_type"/>
</dbReference>
<dbReference type="SUPFAM" id="SSF57667">
    <property type="entry name" value="beta-beta-alpha zinc fingers"/>
    <property type="match status" value="2"/>
</dbReference>
<evidence type="ECO:0000256" key="1">
    <source>
        <dbReference type="ARBA" id="ARBA00004123"/>
    </source>
</evidence>
<dbReference type="Proteomes" id="UP000536381">
    <property type="component" value="Unassembled WGS sequence"/>
</dbReference>
<evidence type="ECO:0000313" key="11">
    <source>
        <dbReference type="EMBL" id="NXR15064.1"/>
    </source>
</evidence>
<comment type="subcellular location">
    <subcellularLocation>
        <location evidence="1">Nucleus</location>
    </subcellularLocation>
</comment>
<keyword evidence="2" id="KW-0479">Metal-binding</keyword>
<keyword evidence="8" id="KW-0539">Nucleus</keyword>
<dbReference type="GO" id="GO:0005634">
    <property type="term" value="C:nucleus"/>
    <property type="evidence" value="ECO:0007669"/>
    <property type="project" value="UniProtKB-SubCell"/>
</dbReference>
<dbReference type="InterPro" id="IPR036236">
    <property type="entry name" value="Znf_C2H2_sf"/>
</dbReference>
<evidence type="ECO:0000256" key="4">
    <source>
        <dbReference type="ARBA" id="ARBA00022771"/>
    </source>
</evidence>